<evidence type="ECO:0000259" key="3">
    <source>
        <dbReference type="Pfam" id="PF18962"/>
    </source>
</evidence>
<feature type="domain" description="Secretion system C-terminal sorting" evidence="3">
    <location>
        <begin position="427"/>
        <end position="488"/>
    </location>
</feature>
<evidence type="ECO:0000313" key="4">
    <source>
        <dbReference type="EMBL" id="KJJ38529.1"/>
    </source>
</evidence>
<reference evidence="4 5" key="1">
    <citation type="submission" date="2014-10" db="EMBL/GenBank/DDBJ databases">
        <title>Genome sequencing of Vitellibacter vladivostokensis KMM 3516.</title>
        <authorList>
            <person name="Thevarajoo S."/>
            <person name="Selvaratnam C."/>
            <person name="Goh K.M."/>
            <person name="Chong C.S."/>
        </authorList>
    </citation>
    <scope>NUCLEOTIDE SEQUENCE [LARGE SCALE GENOMIC DNA]</scope>
    <source>
        <strain evidence="4 5">KMM 3516</strain>
    </source>
</reference>
<dbReference type="Proteomes" id="UP000033497">
    <property type="component" value="Unassembled WGS sequence"/>
</dbReference>
<dbReference type="Pfam" id="PF17164">
    <property type="entry name" value="DUF5122"/>
    <property type="match status" value="3"/>
</dbReference>
<proteinExistence type="predicted"/>
<evidence type="ECO:0000313" key="5">
    <source>
        <dbReference type="Proteomes" id="UP000033497"/>
    </source>
</evidence>
<dbReference type="EMBL" id="JSVU01000004">
    <property type="protein sequence ID" value="KJJ38529.1"/>
    <property type="molecule type" value="Genomic_DNA"/>
</dbReference>
<name>A0ABR5DIC6_9FLAO</name>
<organism evidence="4 5">
    <name type="scientific">Aequorivita vladivostokensis</name>
    <dbReference type="NCBI Taxonomy" id="171194"/>
    <lineage>
        <taxon>Bacteria</taxon>
        <taxon>Pseudomonadati</taxon>
        <taxon>Bacteroidota</taxon>
        <taxon>Flavobacteriia</taxon>
        <taxon>Flavobacteriales</taxon>
        <taxon>Flavobacteriaceae</taxon>
        <taxon>Aequorivita</taxon>
    </lineage>
</organism>
<dbReference type="NCBIfam" id="TIGR04183">
    <property type="entry name" value="Por_Secre_tail"/>
    <property type="match status" value="1"/>
</dbReference>
<comment type="caution">
    <text evidence="4">The sequence shown here is derived from an EMBL/GenBank/DDBJ whole genome shotgun (WGS) entry which is preliminary data.</text>
</comment>
<sequence length="495" mass="53846">MKTLLLFLAGMASLVSFAQDGSFDTSFGDGGVIVIDLDNSQDLAYTIVEQNDGKLILSGSKNINNVNDKILVRFLEDGSVDSSFGIDGIVSANFGSGFYGYDFLFVDNQDKIVAAGNQDQGSNTVFIVARYLNSGELDNSFGTNGTVSIPGNYSMMHLEDDSFLLFRFSANDEVSISHYLSDGTLNLLFGVNGTAVSDYTGESFTIRETKVDNQGNIFVLGTLDNNADTDVFLMKLLPDGYLDTNFGNAGVTVKNIDALNPMNFSTASLDFTNDNKIIIAGSCGACVDLFEPVMQPFFLKYLNDGTPDTNFGNNGTVLLPISGLYISDLIVQQNQRMLIGGRLPDCFEGGGVYVLSRFFSGGTLDNSFTGASPSVEFYNSKSMMQEDGKIVTIGYTLWYNGEEDIVMLRHNNNPLSVPEFKNQITDVYPNPSNGIFNIEQKSFSENSAYQITDITGKIITTGELTGKKSLINLSSAQSGVYFLKTQNGVFRLLKN</sequence>
<gene>
    <name evidence="4" type="ORF">MB09_07500</name>
</gene>
<protein>
    <recommendedName>
        <fullName evidence="3">Secretion system C-terminal sorting domain-containing protein</fullName>
    </recommendedName>
</protein>
<dbReference type="NCBIfam" id="TIGR02608">
    <property type="entry name" value="delta_60_rpt"/>
    <property type="match status" value="6"/>
</dbReference>
<evidence type="ECO:0000256" key="1">
    <source>
        <dbReference type="ARBA" id="ARBA00022729"/>
    </source>
</evidence>
<feature type="chain" id="PRO_5045399500" description="Secretion system C-terminal sorting domain-containing protein" evidence="2">
    <location>
        <begin position="19"/>
        <end position="495"/>
    </location>
</feature>
<keyword evidence="1 2" id="KW-0732">Signal</keyword>
<evidence type="ECO:0000256" key="2">
    <source>
        <dbReference type="SAM" id="SignalP"/>
    </source>
</evidence>
<keyword evidence="5" id="KW-1185">Reference proteome</keyword>
<feature type="signal peptide" evidence="2">
    <location>
        <begin position="1"/>
        <end position="18"/>
    </location>
</feature>
<dbReference type="InterPro" id="IPR013431">
    <property type="entry name" value="Delta_60_rpt"/>
</dbReference>
<accession>A0ABR5DIC6</accession>
<dbReference type="RefSeq" id="WP_045080282.1">
    <property type="nucleotide sequence ID" value="NZ_JSVU01000004.1"/>
</dbReference>
<dbReference type="InterPro" id="IPR026444">
    <property type="entry name" value="Secre_tail"/>
</dbReference>
<dbReference type="Gene3D" id="2.80.10.50">
    <property type="match status" value="2"/>
</dbReference>
<dbReference type="Pfam" id="PF18962">
    <property type="entry name" value="Por_Secre_tail"/>
    <property type="match status" value="1"/>
</dbReference>